<keyword evidence="2" id="KW-0418">Kinase</keyword>
<dbReference type="GO" id="GO:0000155">
    <property type="term" value="F:phosphorelay sensor kinase activity"/>
    <property type="evidence" value="ECO:0007669"/>
    <property type="project" value="InterPro"/>
</dbReference>
<keyword evidence="3" id="KW-1185">Reference proteome</keyword>
<evidence type="ECO:0000313" key="3">
    <source>
        <dbReference type="Proteomes" id="UP000025047"/>
    </source>
</evidence>
<dbReference type="Proteomes" id="UP000025047">
    <property type="component" value="Unassembled WGS sequence"/>
</dbReference>
<dbReference type="SUPFAM" id="SSF53795">
    <property type="entry name" value="PEP carboxykinase-like"/>
    <property type="match status" value="1"/>
</dbReference>
<dbReference type="CDD" id="cd01918">
    <property type="entry name" value="HprK_C"/>
    <property type="match status" value="1"/>
</dbReference>
<evidence type="ECO:0000259" key="1">
    <source>
        <dbReference type="Pfam" id="PF07475"/>
    </source>
</evidence>
<dbReference type="STRING" id="1122180.Lokhon_01377"/>
<dbReference type="Pfam" id="PF07475">
    <property type="entry name" value="Hpr_kinase_C"/>
    <property type="match status" value="1"/>
</dbReference>
<dbReference type="AlphaFoldDB" id="A0A017HE09"/>
<organism evidence="2 3">
    <name type="scientific">Limimaricola hongkongensis DSM 17492</name>
    <dbReference type="NCBI Taxonomy" id="1122180"/>
    <lineage>
        <taxon>Bacteria</taxon>
        <taxon>Pseudomonadati</taxon>
        <taxon>Pseudomonadota</taxon>
        <taxon>Alphaproteobacteria</taxon>
        <taxon>Rhodobacterales</taxon>
        <taxon>Paracoccaceae</taxon>
        <taxon>Limimaricola</taxon>
    </lineage>
</organism>
<name>A0A017HE09_9RHOB</name>
<evidence type="ECO:0000313" key="2">
    <source>
        <dbReference type="EMBL" id="EYD72576.1"/>
    </source>
</evidence>
<reference evidence="2 3" key="1">
    <citation type="submission" date="2013-03" db="EMBL/GenBank/DDBJ databases">
        <authorList>
            <person name="Fiebig A."/>
            <person name="Goeker M."/>
            <person name="Klenk H.-P.P."/>
        </authorList>
    </citation>
    <scope>NUCLEOTIDE SEQUENCE [LARGE SCALE GENOMIC DNA]</scope>
    <source>
        <strain evidence="2 3">DSM 17492</strain>
    </source>
</reference>
<feature type="domain" description="HPr kinase/phosphorylase C-terminal" evidence="1">
    <location>
        <begin position="6"/>
        <end position="79"/>
    </location>
</feature>
<dbReference type="GO" id="GO:0005524">
    <property type="term" value="F:ATP binding"/>
    <property type="evidence" value="ECO:0007669"/>
    <property type="project" value="InterPro"/>
</dbReference>
<accession>A0A017HE09</accession>
<dbReference type="PATRIC" id="fig|1122180.6.peg.1362"/>
<dbReference type="Gene3D" id="3.40.50.300">
    <property type="entry name" value="P-loop containing nucleotide triphosphate hydrolases"/>
    <property type="match status" value="1"/>
</dbReference>
<protein>
    <submittedName>
        <fullName evidence="2">HPr kinase/phosphorylase</fullName>
    </submittedName>
</protein>
<dbReference type="RefSeq" id="WP_017928861.1">
    <property type="nucleotide sequence ID" value="NZ_KB822999.1"/>
</dbReference>
<sequence length="142" mass="14488">MPPPLTLHASCVAWRGRGVLITGPSGSGKSTLALALMGLGCDLVADDRTHLAPAPGGGLWASCPAAIAGMIEARGVGLLGAVPCGPVRLSLAVDLGRAETARLPPERHVTHLGCSLPLLHDIGTGHFAPAILQYLKAGRREP</sequence>
<keyword evidence="2" id="KW-0808">Transferase</keyword>
<dbReference type="GO" id="GO:0006109">
    <property type="term" value="P:regulation of carbohydrate metabolic process"/>
    <property type="evidence" value="ECO:0007669"/>
    <property type="project" value="InterPro"/>
</dbReference>
<dbReference type="EMBL" id="APGJ01000004">
    <property type="protein sequence ID" value="EYD72576.1"/>
    <property type="molecule type" value="Genomic_DNA"/>
</dbReference>
<dbReference type="InterPro" id="IPR027417">
    <property type="entry name" value="P-loop_NTPase"/>
</dbReference>
<proteinExistence type="predicted"/>
<gene>
    <name evidence="2" type="ORF">Lokhon_01377</name>
</gene>
<comment type="caution">
    <text evidence="2">The sequence shown here is derived from an EMBL/GenBank/DDBJ whole genome shotgun (WGS) entry which is preliminary data.</text>
</comment>
<dbReference type="eggNOG" id="COG1493">
    <property type="taxonomic scope" value="Bacteria"/>
</dbReference>
<dbReference type="OrthoDB" id="8326226at2"/>
<dbReference type="InterPro" id="IPR011104">
    <property type="entry name" value="Hpr_kin/Pase_C"/>
</dbReference>
<dbReference type="HOGENOM" id="CLU_052030_2_0_5"/>